<dbReference type="PANTHER" id="PTHR11406">
    <property type="entry name" value="PHOSPHOGLYCERATE KINASE"/>
    <property type="match status" value="1"/>
</dbReference>
<dbReference type="Gene3D" id="3.40.50.1260">
    <property type="entry name" value="Phosphoglycerate kinase, N-terminal domain"/>
    <property type="match status" value="2"/>
</dbReference>
<comment type="subunit">
    <text evidence="4 13">Monomer.</text>
</comment>
<feature type="signal peptide" evidence="15">
    <location>
        <begin position="1"/>
        <end position="18"/>
    </location>
</feature>
<comment type="caution">
    <text evidence="17">The sequence shown here is derived from an EMBL/GenBank/DDBJ whole genome shotgun (WGS) entry which is preliminary data.</text>
</comment>
<feature type="domain" description="SCP" evidence="16">
    <location>
        <begin position="885"/>
        <end position="1028"/>
    </location>
</feature>
<evidence type="ECO:0000256" key="10">
    <source>
        <dbReference type="ARBA" id="ARBA00022840"/>
    </source>
</evidence>
<keyword evidence="11" id="KW-0460">Magnesium</keyword>
<dbReference type="Proteomes" id="UP001530293">
    <property type="component" value="Unassembled WGS sequence"/>
</dbReference>
<dbReference type="Pfam" id="PF00188">
    <property type="entry name" value="CAP"/>
    <property type="match status" value="1"/>
</dbReference>
<feature type="region of interest" description="Disordered" evidence="14">
    <location>
        <begin position="470"/>
        <end position="504"/>
    </location>
</feature>
<evidence type="ECO:0000256" key="7">
    <source>
        <dbReference type="ARBA" id="ARBA00022679"/>
    </source>
</evidence>
<dbReference type="InterPro" id="IPR015911">
    <property type="entry name" value="Phosphoglycerate_kinase_CS"/>
</dbReference>
<evidence type="ECO:0000256" key="9">
    <source>
        <dbReference type="ARBA" id="ARBA00022777"/>
    </source>
</evidence>
<dbReference type="Pfam" id="PF00162">
    <property type="entry name" value="PGK"/>
    <property type="match status" value="1"/>
</dbReference>
<keyword evidence="10" id="KW-0067">ATP-binding</keyword>
<dbReference type="AlphaFoldDB" id="A0ABD3M7R4"/>
<evidence type="ECO:0000256" key="4">
    <source>
        <dbReference type="ARBA" id="ARBA00011245"/>
    </source>
</evidence>
<proteinExistence type="inferred from homology"/>
<dbReference type="CDD" id="cd00318">
    <property type="entry name" value="Phosphoglycerate_kinase"/>
    <property type="match status" value="1"/>
</dbReference>
<dbReference type="SMART" id="SM00198">
    <property type="entry name" value="SCP"/>
    <property type="match status" value="1"/>
</dbReference>
<keyword evidence="18" id="KW-1185">Reference proteome</keyword>
<evidence type="ECO:0000259" key="16">
    <source>
        <dbReference type="SMART" id="SM00198"/>
    </source>
</evidence>
<comment type="pathway">
    <text evidence="12">Carbohydrate degradation; glycolysis; pyruvate from D-glyceraldehyde 3-phosphate: step 2/5.</text>
</comment>
<gene>
    <name evidence="17" type="ORF">ACHAWU_009949</name>
</gene>
<evidence type="ECO:0000256" key="13">
    <source>
        <dbReference type="RuleBase" id="RU000696"/>
    </source>
</evidence>
<comment type="similarity">
    <text evidence="3 12">Belongs to the phosphoglycerate kinase family.</text>
</comment>
<evidence type="ECO:0000256" key="2">
    <source>
        <dbReference type="ARBA" id="ARBA00001946"/>
    </source>
</evidence>
<evidence type="ECO:0000313" key="17">
    <source>
        <dbReference type="EMBL" id="KAL3756555.1"/>
    </source>
</evidence>
<dbReference type="PROSITE" id="PS00111">
    <property type="entry name" value="PGLYCERATE_KINASE"/>
    <property type="match status" value="1"/>
</dbReference>
<dbReference type="FunFam" id="3.40.50.1260:FF:000006">
    <property type="entry name" value="Phosphoglycerate kinase"/>
    <property type="match status" value="1"/>
</dbReference>
<keyword evidence="7 12" id="KW-0808">Transferase</keyword>
<name>A0ABD3M7R4_9STRA</name>
<dbReference type="InterPro" id="IPR001576">
    <property type="entry name" value="Phosphoglycerate_kinase"/>
</dbReference>
<dbReference type="InterPro" id="IPR014044">
    <property type="entry name" value="CAP_dom"/>
</dbReference>
<evidence type="ECO:0000256" key="14">
    <source>
        <dbReference type="SAM" id="MobiDB-lite"/>
    </source>
</evidence>
<dbReference type="InterPro" id="IPR036043">
    <property type="entry name" value="Phosphoglycerate_kinase_sf"/>
</dbReference>
<dbReference type="SUPFAM" id="SSF55797">
    <property type="entry name" value="PR-1-like"/>
    <property type="match status" value="1"/>
</dbReference>
<evidence type="ECO:0000256" key="15">
    <source>
        <dbReference type="SAM" id="SignalP"/>
    </source>
</evidence>
<evidence type="ECO:0000256" key="5">
    <source>
        <dbReference type="ARBA" id="ARBA00013061"/>
    </source>
</evidence>
<dbReference type="SUPFAM" id="SSF53748">
    <property type="entry name" value="Phosphoglycerate kinase"/>
    <property type="match status" value="1"/>
</dbReference>
<evidence type="ECO:0000313" key="18">
    <source>
        <dbReference type="Proteomes" id="UP001530293"/>
    </source>
</evidence>
<accession>A0ABD3M7R4</accession>
<dbReference type="PANTHER" id="PTHR11406:SF23">
    <property type="entry name" value="PHOSPHOGLYCERATE KINASE 1, CHLOROPLASTIC-RELATED"/>
    <property type="match status" value="1"/>
</dbReference>
<dbReference type="GO" id="GO:0004618">
    <property type="term" value="F:phosphoglycerate kinase activity"/>
    <property type="evidence" value="ECO:0007669"/>
    <property type="project" value="UniProtKB-EC"/>
</dbReference>
<feature type="chain" id="PRO_5044752547" description="Phosphoglycerate kinase" evidence="15">
    <location>
        <begin position="19"/>
        <end position="1053"/>
    </location>
</feature>
<dbReference type="GO" id="GO:0005524">
    <property type="term" value="F:ATP binding"/>
    <property type="evidence" value="ECO:0007669"/>
    <property type="project" value="UniProtKB-KW"/>
</dbReference>
<evidence type="ECO:0000256" key="12">
    <source>
        <dbReference type="RuleBase" id="RU000532"/>
    </source>
</evidence>
<protein>
    <recommendedName>
        <fullName evidence="6 12">Phosphoglycerate kinase</fullName>
        <ecNumber evidence="5 12">2.7.2.3</ecNumber>
    </recommendedName>
</protein>
<dbReference type="FunFam" id="3.40.50.1260:FF:000003">
    <property type="entry name" value="Phosphoglycerate kinase"/>
    <property type="match status" value="1"/>
</dbReference>
<dbReference type="EMBL" id="JALLBG020000303">
    <property type="protein sequence ID" value="KAL3756555.1"/>
    <property type="molecule type" value="Genomic_DNA"/>
</dbReference>
<dbReference type="EC" id="2.7.2.3" evidence="5 12"/>
<evidence type="ECO:0000256" key="3">
    <source>
        <dbReference type="ARBA" id="ARBA00008982"/>
    </source>
</evidence>
<organism evidence="17 18">
    <name type="scientific">Discostella pseudostelligera</name>
    <dbReference type="NCBI Taxonomy" id="259834"/>
    <lineage>
        <taxon>Eukaryota</taxon>
        <taxon>Sar</taxon>
        <taxon>Stramenopiles</taxon>
        <taxon>Ochrophyta</taxon>
        <taxon>Bacillariophyta</taxon>
        <taxon>Coscinodiscophyceae</taxon>
        <taxon>Thalassiosirophycidae</taxon>
        <taxon>Stephanodiscales</taxon>
        <taxon>Stephanodiscaceae</taxon>
        <taxon>Discostella</taxon>
    </lineage>
</organism>
<evidence type="ECO:0000256" key="1">
    <source>
        <dbReference type="ARBA" id="ARBA00000642"/>
    </source>
</evidence>
<keyword evidence="9 12" id="KW-0418">Kinase</keyword>
<keyword evidence="15" id="KW-0732">Signal</keyword>
<evidence type="ECO:0000256" key="8">
    <source>
        <dbReference type="ARBA" id="ARBA00022741"/>
    </source>
</evidence>
<evidence type="ECO:0000256" key="6">
    <source>
        <dbReference type="ARBA" id="ARBA00016471"/>
    </source>
</evidence>
<dbReference type="PRINTS" id="PR00477">
    <property type="entry name" value="PHGLYCKINASE"/>
</dbReference>
<comment type="catalytic activity">
    <reaction evidence="1 12">
        <text>(2R)-3-phosphoglycerate + ATP = (2R)-3-phospho-glyceroyl phosphate + ADP</text>
        <dbReference type="Rhea" id="RHEA:14801"/>
        <dbReference type="ChEBI" id="CHEBI:30616"/>
        <dbReference type="ChEBI" id="CHEBI:57604"/>
        <dbReference type="ChEBI" id="CHEBI:58272"/>
        <dbReference type="ChEBI" id="CHEBI:456216"/>
        <dbReference type="EC" id="2.7.2.3"/>
    </reaction>
</comment>
<feature type="compositionally biased region" description="Acidic residues" evidence="14">
    <location>
        <begin position="480"/>
        <end position="490"/>
    </location>
</feature>
<dbReference type="InterPro" id="IPR015824">
    <property type="entry name" value="Phosphoglycerate_kinase_N"/>
</dbReference>
<dbReference type="InterPro" id="IPR035940">
    <property type="entry name" value="CAP_sf"/>
</dbReference>
<dbReference type="Gene3D" id="3.40.33.10">
    <property type="entry name" value="CAP"/>
    <property type="match status" value="1"/>
</dbReference>
<reference evidence="17 18" key="1">
    <citation type="submission" date="2024-10" db="EMBL/GenBank/DDBJ databases">
        <title>Updated reference genomes for cyclostephanoid diatoms.</title>
        <authorList>
            <person name="Roberts W.R."/>
            <person name="Alverson A.J."/>
        </authorList>
    </citation>
    <scope>NUCLEOTIDE SEQUENCE [LARGE SCALE GENOMIC DNA]</scope>
    <source>
        <strain evidence="17 18">AJA232-27</strain>
    </source>
</reference>
<dbReference type="GO" id="GO:0005829">
    <property type="term" value="C:cytosol"/>
    <property type="evidence" value="ECO:0007669"/>
    <property type="project" value="UniProtKB-ARBA"/>
</dbReference>
<dbReference type="HAMAP" id="MF_00145">
    <property type="entry name" value="Phosphoglyc_kinase"/>
    <property type="match status" value="1"/>
</dbReference>
<sequence length="1053" mass="115398">MKLISAVVALLAIPAASAFAPAAPAFGVRTFSAPSTFAFELEAKKSIEDLTEAELKGKRVLVRCDVNVPLDGKTITDDTRIRSSVPTIEYLKSKGAIVTVCSHLGRPKSGPEDKFSLAPCAERMGELLGQEVKLAPDCIGDEVAKMVAEAKEGDVIMLENTRFYKEEEKNEPGFVEKLAAPFDLYVNDAFGTAHRAHASTEGVTKFLQPSVSGFLLAKELEYLDGAIQNGVKPMAAIVGGSKVSSKITVLDALLDKCDKIIIGGGMVFTFLKAKGYSVGTSLVEDDFVDTAKEVLAKAEKLGKQILLPSDIVVADKFAADANTQIVKADAIPDGWMGLDNGPDSTAEQKEFLSDCKTVIMNGPMGVFEMKAFEKGTFGIVDILADLTKEKGAITIIGGGDSVAATEQSGRGAWLASAAAVHDEDEGGSDHQYYSPHPDAHLYESVSATPLTFEPPVMETPTIDRARLLAEASSSSGSSDGEGEGDDDWIAEDFIGTGGEDGEEYYDDEEYFIPNDDEYFDEDFEMGEYHTEGGDYEMLEGGEDEDEDEHLYANEEDNNYVTYDNEAVSRKLRRRLDNPVVEDKYLNKKDSFRDESIPIFEPELDENGKFEIQLEPEYEAGLVAPSASTSASSICGPDQQRATIRFDTDNYGHETSWNILRDNNGAPSSIVASGPPPGYRYADNRQYIGTLCLNPGRYRFAVHDKFNDGMCGPRTGEGLYRLHLGEDDDSSIEKFASPSDCSINWGKRVHSFGIQAPPTSSSLSTQLHHNVTSTERELSGCSYVKIQFKIDKYGKETTVTLTGNGSTQLASRKAVGAYQTKTMQKCVGPGTYTLRLTDNDGICCSNGKGWYKMYVNGRLLVSGGYFIGSKTHTVRIGSNWQASMSYRDREWLNAHNARRRRYHGGNGYVPLRWSRTLAADAKVHANRLGNNCKNGALTHAQGVQDGENLAKNQGRAGWGRQYAADNIMGRWVEQELNWSYPKNAHYTQVVWRATQYVGCGESVRSYGNGYYCRVQVCRYIRPGNCGVRNGNWRAEAWKDDTQCGSCCPREGCFA</sequence>
<evidence type="ECO:0000256" key="11">
    <source>
        <dbReference type="ARBA" id="ARBA00022842"/>
    </source>
</evidence>
<keyword evidence="8" id="KW-0547">Nucleotide-binding</keyword>
<comment type="cofactor">
    <cofactor evidence="2">
        <name>Mg(2+)</name>
        <dbReference type="ChEBI" id="CHEBI:18420"/>
    </cofactor>
</comment>